<dbReference type="AlphaFoldDB" id="A0AAV4XGQ9"/>
<sequence length="122" mass="13523">MKITVPPLLYTPATKLHPKNNRRFDARSIAGALLHCGHVLAKGFQLAHYGCSWQLAHSSSIGFRQVSSEERQALIELLALTFVAANVPRIPAGKERFDFSSPDKIELKIPRRAMKAGEEIST</sequence>
<protein>
    <submittedName>
        <fullName evidence="1">Uncharacterized protein</fullName>
    </submittedName>
</protein>
<proteinExistence type="predicted"/>
<organism evidence="1 2">
    <name type="scientific">Caerostris extrusa</name>
    <name type="common">Bark spider</name>
    <name type="synonym">Caerostris bankana</name>
    <dbReference type="NCBI Taxonomy" id="172846"/>
    <lineage>
        <taxon>Eukaryota</taxon>
        <taxon>Metazoa</taxon>
        <taxon>Ecdysozoa</taxon>
        <taxon>Arthropoda</taxon>
        <taxon>Chelicerata</taxon>
        <taxon>Arachnida</taxon>
        <taxon>Araneae</taxon>
        <taxon>Araneomorphae</taxon>
        <taxon>Entelegynae</taxon>
        <taxon>Araneoidea</taxon>
        <taxon>Araneidae</taxon>
        <taxon>Caerostris</taxon>
    </lineage>
</organism>
<name>A0AAV4XGQ9_CAEEX</name>
<dbReference type="EMBL" id="BPLR01017713">
    <property type="protein sequence ID" value="GIY93849.1"/>
    <property type="molecule type" value="Genomic_DNA"/>
</dbReference>
<evidence type="ECO:0000313" key="2">
    <source>
        <dbReference type="Proteomes" id="UP001054945"/>
    </source>
</evidence>
<accession>A0AAV4XGQ9</accession>
<gene>
    <name evidence="1" type="ORF">CEXT_22991</name>
</gene>
<comment type="caution">
    <text evidence="1">The sequence shown here is derived from an EMBL/GenBank/DDBJ whole genome shotgun (WGS) entry which is preliminary data.</text>
</comment>
<keyword evidence="2" id="KW-1185">Reference proteome</keyword>
<reference evidence="1 2" key="1">
    <citation type="submission" date="2021-06" db="EMBL/GenBank/DDBJ databases">
        <title>Caerostris extrusa draft genome.</title>
        <authorList>
            <person name="Kono N."/>
            <person name="Arakawa K."/>
        </authorList>
    </citation>
    <scope>NUCLEOTIDE SEQUENCE [LARGE SCALE GENOMIC DNA]</scope>
</reference>
<evidence type="ECO:0000313" key="1">
    <source>
        <dbReference type="EMBL" id="GIY93849.1"/>
    </source>
</evidence>
<dbReference type="Proteomes" id="UP001054945">
    <property type="component" value="Unassembled WGS sequence"/>
</dbReference>